<protein>
    <submittedName>
        <fullName evidence="1">Uncharacterized protein</fullName>
    </submittedName>
</protein>
<accession>A0ABV5WKV7</accession>
<name>A0ABV5WKV7_9BACI</name>
<dbReference type="Proteomes" id="UP001589609">
    <property type="component" value="Unassembled WGS sequence"/>
</dbReference>
<comment type="caution">
    <text evidence="1">The sequence shown here is derived from an EMBL/GenBank/DDBJ whole genome shotgun (WGS) entry which is preliminary data.</text>
</comment>
<reference evidence="1 2" key="1">
    <citation type="submission" date="2024-09" db="EMBL/GenBank/DDBJ databases">
        <authorList>
            <person name="Sun Q."/>
            <person name="Mori K."/>
        </authorList>
    </citation>
    <scope>NUCLEOTIDE SEQUENCE [LARGE SCALE GENOMIC DNA]</scope>
    <source>
        <strain evidence="1 2">JCM 11201</strain>
    </source>
</reference>
<dbReference type="EMBL" id="JBHMAF010000189">
    <property type="protein sequence ID" value="MFB9761215.1"/>
    <property type="molecule type" value="Genomic_DNA"/>
</dbReference>
<evidence type="ECO:0000313" key="1">
    <source>
        <dbReference type="EMBL" id="MFB9761215.1"/>
    </source>
</evidence>
<gene>
    <name evidence="1" type="ORF">ACFFMS_23470</name>
</gene>
<organism evidence="1 2">
    <name type="scientific">Ectobacillus funiculus</name>
    <dbReference type="NCBI Taxonomy" id="137993"/>
    <lineage>
        <taxon>Bacteria</taxon>
        <taxon>Bacillati</taxon>
        <taxon>Bacillota</taxon>
        <taxon>Bacilli</taxon>
        <taxon>Bacillales</taxon>
        <taxon>Bacillaceae</taxon>
        <taxon>Ectobacillus</taxon>
    </lineage>
</organism>
<dbReference type="RefSeq" id="WP_379951420.1">
    <property type="nucleotide sequence ID" value="NZ_JBHMAF010000189.1"/>
</dbReference>
<keyword evidence="2" id="KW-1185">Reference proteome</keyword>
<evidence type="ECO:0000313" key="2">
    <source>
        <dbReference type="Proteomes" id="UP001589609"/>
    </source>
</evidence>
<proteinExistence type="predicted"/>
<sequence>MKYFKKWKKIYYRVLLAHNELILQGCLDDNLRKKIQNKIIYYQKKVQVIGD</sequence>